<dbReference type="Proteomes" id="UP001144978">
    <property type="component" value="Unassembled WGS sequence"/>
</dbReference>
<reference evidence="1" key="1">
    <citation type="submission" date="2022-08" db="EMBL/GenBank/DDBJ databases">
        <title>Genome Sequence of Pycnoporus sanguineus.</title>
        <authorList>
            <person name="Buettner E."/>
        </authorList>
    </citation>
    <scope>NUCLEOTIDE SEQUENCE</scope>
    <source>
        <strain evidence="1">CG-C14</strain>
    </source>
</reference>
<comment type="caution">
    <text evidence="1">The sequence shown here is derived from an EMBL/GenBank/DDBJ whole genome shotgun (WGS) entry which is preliminary data.</text>
</comment>
<protein>
    <submittedName>
        <fullName evidence="1">Uncharacterized protein</fullName>
    </submittedName>
</protein>
<evidence type="ECO:0000313" key="2">
    <source>
        <dbReference type="Proteomes" id="UP001144978"/>
    </source>
</evidence>
<organism evidence="1 2">
    <name type="scientific">Trametes sanguinea</name>
    <dbReference type="NCBI Taxonomy" id="158606"/>
    <lineage>
        <taxon>Eukaryota</taxon>
        <taxon>Fungi</taxon>
        <taxon>Dikarya</taxon>
        <taxon>Basidiomycota</taxon>
        <taxon>Agaricomycotina</taxon>
        <taxon>Agaricomycetes</taxon>
        <taxon>Polyporales</taxon>
        <taxon>Polyporaceae</taxon>
        <taxon>Trametes</taxon>
    </lineage>
</organism>
<keyword evidence="2" id="KW-1185">Reference proteome</keyword>
<accession>A0ACC1MF04</accession>
<gene>
    <name evidence="1" type="ORF">NUW54_g14070</name>
</gene>
<sequence>MDCPTARSRDTVLRASRMKKTRTSATTMLEYRDMFMRFLGGGIGHRQPGGPQFMYSQLFSEQSPEDPPGGELMPEEDLQDEGDPRLPALDDAKLSEESDEDEPSVVLDPDLIDEEMDYGYIPSDGEDGADMVGEDASGDPDAVDDYEGFAAP</sequence>
<dbReference type="EMBL" id="JANSHE010006955">
    <property type="protein sequence ID" value="KAJ2965585.1"/>
    <property type="molecule type" value="Genomic_DNA"/>
</dbReference>
<evidence type="ECO:0000313" key="1">
    <source>
        <dbReference type="EMBL" id="KAJ2965585.1"/>
    </source>
</evidence>
<proteinExistence type="predicted"/>
<name>A0ACC1MF04_9APHY</name>